<evidence type="ECO:0000313" key="6">
    <source>
        <dbReference type="Proteomes" id="UP000179769"/>
    </source>
</evidence>
<dbReference type="RefSeq" id="WP_071066217.1">
    <property type="nucleotide sequence ID" value="NZ_MAXA01000249.1"/>
</dbReference>
<dbReference type="InterPro" id="IPR028082">
    <property type="entry name" value="Peripla_BP_I"/>
</dbReference>
<dbReference type="PROSITE" id="PS51257">
    <property type="entry name" value="PROKAR_LIPOPROTEIN"/>
    <property type="match status" value="1"/>
</dbReference>
<evidence type="ECO:0000313" key="5">
    <source>
        <dbReference type="EMBL" id="OHV22172.1"/>
    </source>
</evidence>
<comment type="similarity">
    <text evidence="1">Belongs to the leucine-binding protein family.</text>
</comment>
<feature type="signal peptide" evidence="3">
    <location>
        <begin position="1"/>
        <end position="33"/>
    </location>
</feature>
<comment type="caution">
    <text evidence="5">The sequence shown here is derived from an EMBL/GenBank/DDBJ whole genome shotgun (WGS) entry which is preliminary data.</text>
</comment>
<evidence type="ECO:0000259" key="4">
    <source>
        <dbReference type="Pfam" id="PF13458"/>
    </source>
</evidence>
<reference evidence="6" key="1">
    <citation type="submission" date="2016-07" db="EMBL/GenBank/DDBJ databases">
        <title>Frankia sp. NRRL B-16219 Genome sequencing.</title>
        <authorList>
            <person name="Ghodhbane-Gtari F."/>
            <person name="Swanson E."/>
            <person name="Gueddou A."/>
            <person name="Louati M."/>
            <person name="Nouioui I."/>
            <person name="Hezbri K."/>
            <person name="Abebe-Akele F."/>
            <person name="Simpson S."/>
            <person name="Morris K."/>
            <person name="Thomas K."/>
            <person name="Gtari M."/>
            <person name="Tisa L.S."/>
        </authorList>
    </citation>
    <scope>NUCLEOTIDE SEQUENCE [LARGE SCALE GENOMIC DNA]</scope>
    <source>
        <strain evidence="6">NRRL B-16219</strain>
    </source>
</reference>
<dbReference type="Gene3D" id="3.40.50.2300">
    <property type="match status" value="2"/>
</dbReference>
<feature type="chain" id="PRO_5039485250" evidence="3">
    <location>
        <begin position="34"/>
        <end position="429"/>
    </location>
</feature>
<evidence type="ECO:0000256" key="3">
    <source>
        <dbReference type="SAM" id="SignalP"/>
    </source>
</evidence>
<sequence length="429" mass="44118">MQNTVPRDRTRWSRRRSARALLALPLASLLFVAACSSDDEDATTTPTETAAAANALGPVDKAAGEPVKIGIVSDGRSAAIDNSVQFAVAEATAKYLNEHRGGIGGRPVELVTCETQADPARGTDCGNQMIEKDVVAVAVGESAVAEGVWKPLADADIPVMFFGAGSPSILSDPNSFTIGDPTFATLQLPISLAKDKGLKKVTEVVIDVPAALHNAQDLAPPLMEKAGLEYELIRIAPGTADMTPQLQGVAGDKSSVVFIIGNDSFCISAINGLRAVGFEGTVSAISQCITDATRKAVPGDDLEGMVIGASVPVGGDDPSSVLYNAVIDTYGKDVDTGSSAGRGMFVTFAGLAASLEDIKGEITPATVTAAIKAAPEKELPGASGLQFRCNGKAYPDSPAACVRGGLSTTLDSDGQPTEYKVLGTSPIPD</sequence>
<name>A0A1S1PN84_9ACTN</name>
<proteinExistence type="inferred from homology"/>
<dbReference type="SUPFAM" id="SSF53822">
    <property type="entry name" value="Periplasmic binding protein-like I"/>
    <property type="match status" value="1"/>
</dbReference>
<dbReference type="AlphaFoldDB" id="A0A1S1PN84"/>
<gene>
    <name evidence="5" type="ORF">BBK14_25700</name>
</gene>
<evidence type="ECO:0000256" key="2">
    <source>
        <dbReference type="ARBA" id="ARBA00022729"/>
    </source>
</evidence>
<dbReference type="OrthoDB" id="5169139at2"/>
<dbReference type="PANTHER" id="PTHR30483">
    <property type="entry name" value="LEUCINE-SPECIFIC-BINDING PROTEIN"/>
    <property type="match status" value="1"/>
</dbReference>
<feature type="domain" description="Leucine-binding protein" evidence="4">
    <location>
        <begin position="66"/>
        <end position="394"/>
    </location>
</feature>
<protein>
    <submittedName>
        <fullName evidence="5">Branched-chain amino acid ABC transporter substrate-binding protein</fullName>
    </submittedName>
</protein>
<evidence type="ECO:0000256" key="1">
    <source>
        <dbReference type="ARBA" id="ARBA00010062"/>
    </source>
</evidence>
<accession>A0A1S1PN84</accession>
<dbReference type="Proteomes" id="UP000179769">
    <property type="component" value="Unassembled WGS sequence"/>
</dbReference>
<keyword evidence="6" id="KW-1185">Reference proteome</keyword>
<dbReference type="Pfam" id="PF13458">
    <property type="entry name" value="Peripla_BP_6"/>
    <property type="match status" value="1"/>
</dbReference>
<dbReference type="InterPro" id="IPR051010">
    <property type="entry name" value="BCAA_transport"/>
</dbReference>
<dbReference type="PANTHER" id="PTHR30483:SF38">
    <property type="entry name" value="BLR7848 PROTEIN"/>
    <property type="match status" value="1"/>
</dbReference>
<dbReference type="EMBL" id="MAXA01000249">
    <property type="protein sequence ID" value="OHV22172.1"/>
    <property type="molecule type" value="Genomic_DNA"/>
</dbReference>
<organism evidence="5 6">
    <name type="scientific">Parafrankia soli</name>
    <dbReference type="NCBI Taxonomy" id="2599596"/>
    <lineage>
        <taxon>Bacteria</taxon>
        <taxon>Bacillati</taxon>
        <taxon>Actinomycetota</taxon>
        <taxon>Actinomycetes</taxon>
        <taxon>Frankiales</taxon>
        <taxon>Frankiaceae</taxon>
        <taxon>Parafrankia</taxon>
    </lineage>
</organism>
<keyword evidence="2 3" id="KW-0732">Signal</keyword>
<dbReference type="InterPro" id="IPR028081">
    <property type="entry name" value="Leu-bd"/>
</dbReference>